<accession>A0A4R2L9C8</accession>
<dbReference type="EMBL" id="SLWY01000004">
    <property type="protein sequence ID" value="TCO82765.1"/>
    <property type="molecule type" value="Genomic_DNA"/>
</dbReference>
<evidence type="ECO:0000313" key="2">
    <source>
        <dbReference type="Proteomes" id="UP000295765"/>
    </source>
</evidence>
<evidence type="ECO:0000313" key="1">
    <source>
        <dbReference type="EMBL" id="TCO82765.1"/>
    </source>
</evidence>
<dbReference type="InterPro" id="IPR038989">
    <property type="entry name" value="UbiJ"/>
</dbReference>
<dbReference type="PANTHER" id="PTHR38693">
    <property type="entry name" value="UBIQUINONE BIOSYNTHESIS PROTEIN UBIJ"/>
    <property type="match status" value="1"/>
</dbReference>
<keyword evidence="2" id="KW-1185">Reference proteome</keyword>
<organism evidence="1 2">
    <name type="scientific">Plasticicumulans lactativorans</name>
    <dbReference type="NCBI Taxonomy" id="1133106"/>
    <lineage>
        <taxon>Bacteria</taxon>
        <taxon>Pseudomonadati</taxon>
        <taxon>Pseudomonadota</taxon>
        <taxon>Gammaproteobacteria</taxon>
        <taxon>Candidatus Competibacteraceae</taxon>
        <taxon>Plasticicumulans</taxon>
    </lineage>
</organism>
<dbReference type="Proteomes" id="UP000295765">
    <property type="component" value="Unassembled WGS sequence"/>
</dbReference>
<proteinExistence type="predicted"/>
<dbReference type="GO" id="GO:0006744">
    <property type="term" value="P:ubiquinone biosynthetic process"/>
    <property type="evidence" value="ECO:0007669"/>
    <property type="project" value="InterPro"/>
</dbReference>
<keyword evidence="1" id="KW-0830">Ubiquinone</keyword>
<protein>
    <submittedName>
        <fullName evidence="1">Ubiquinone biosynthesis protein UbiJ</fullName>
    </submittedName>
</protein>
<sequence>MAAVEFSGLGLTLYLLPGASAIQVVDRYAGVPDVLVRGSPAGFALLARGTPLTASGVEIVGDPLLAKTLRELFEGLQIDWEEPLAQLLGDVAAHQIGRAVREGFAWLRGARDSLAATGAEFLHEERRALPTAAAVEDFLAAVDRLREGADRLDARIARLERARCHPGRHPG</sequence>
<dbReference type="AlphaFoldDB" id="A0A4R2L9C8"/>
<gene>
    <name evidence="1" type="ORF">EV699_104157</name>
</gene>
<reference evidence="1 2" key="1">
    <citation type="submission" date="2019-03" db="EMBL/GenBank/DDBJ databases">
        <title>Genomic Encyclopedia of Type Strains, Phase IV (KMG-IV): sequencing the most valuable type-strain genomes for metagenomic binning, comparative biology and taxonomic classification.</title>
        <authorList>
            <person name="Goeker M."/>
        </authorList>
    </citation>
    <scope>NUCLEOTIDE SEQUENCE [LARGE SCALE GENOMIC DNA]</scope>
    <source>
        <strain evidence="1 2">DSM 25287</strain>
    </source>
</reference>
<dbReference type="PANTHER" id="PTHR38693:SF1">
    <property type="entry name" value="UBIQUINONE BIOSYNTHESIS ACCESSORY FACTOR UBIJ"/>
    <property type="match status" value="1"/>
</dbReference>
<comment type="caution">
    <text evidence="1">The sequence shown here is derived from an EMBL/GenBank/DDBJ whole genome shotgun (WGS) entry which is preliminary data.</text>
</comment>
<name>A0A4R2L9C8_9GAMM</name>